<evidence type="ECO:0000313" key="10">
    <source>
        <dbReference type="Proteomes" id="UP000761264"/>
    </source>
</evidence>
<evidence type="ECO:0000313" key="9">
    <source>
        <dbReference type="EMBL" id="NIA71775.1"/>
    </source>
</evidence>
<keyword evidence="4 8" id="KW-0732">Signal</keyword>
<organism evidence="9 10">
    <name type="scientific">Pelagibius litoralis</name>
    <dbReference type="NCBI Taxonomy" id="374515"/>
    <lineage>
        <taxon>Bacteria</taxon>
        <taxon>Pseudomonadati</taxon>
        <taxon>Pseudomonadota</taxon>
        <taxon>Alphaproteobacteria</taxon>
        <taxon>Rhodospirillales</taxon>
        <taxon>Rhodovibrionaceae</taxon>
        <taxon>Pelagibius</taxon>
    </lineage>
</organism>
<feature type="chain" id="PRO_5036803118" evidence="8">
    <location>
        <begin position="27"/>
        <end position="428"/>
    </location>
</feature>
<comment type="subcellular location">
    <subcellularLocation>
        <location evidence="1">Periplasm</location>
    </subcellularLocation>
</comment>
<keyword evidence="3" id="KW-1003">Cell membrane</keyword>
<comment type="similarity">
    <text evidence="2">Belongs to the bacterial solute-binding protein 1 family.</text>
</comment>
<evidence type="ECO:0000256" key="5">
    <source>
        <dbReference type="ARBA" id="ARBA00023136"/>
    </source>
</evidence>
<accession>A0A967KG31</accession>
<keyword evidence="5" id="KW-0472">Membrane</keyword>
<dbReference type="SUPFAM" id="SSF53850">
    <property type="entry name" value="Periplasmic binding protein-like II"/>
    <property type="match status" value="1"/>
</dbReference>
<evidence type="ECO:0000256" key="8">
    <source>
        <dbReference type="SAM" id="SignalP"/>
    </source>
</evidence>
<dbReference type="Gene3D" id="3.40.190.10">
    <property type="entry name" value="Periplasmic binding protein-like II"/>
    <property type="match status" value="1"/>
</dbReference>
<proteinExistence type="inferred from homology"/>
<keyword evidence="10" id="KW-1185">Reference proteome</keyword>
<name>A0A967KG31_9PROT</name>
<evidence type="ECO:0000256" key="2">
    <source>
        <dbReference type="ARBA" id="ARBA00008520"/>
    </source>
</evidence>
<dbReference type="AlphaFoldDB" id="A0A967KG31"/>
<evidence type="ECO:0000256" key="1">
    <source>
        <dbReference type="ARBA" id="ARBA00004418"/>
    </source>
</evidence>
<dbReference type="Pfam" id="PF13416">
    <property type="entry name" value="SBP_bac_8"/>
    <property type="match status" value="1"/>
</dbReference>
<dbReference type="InterPro" id="IPR006059">
    <property type="entry name" value="SBP"/>
</dbReference>
<comment type="caution">
    <text evidence="9">The sequence shown here is derived from an EMBL/GenBank/DDBJ whole genome shotgun (WGS) entry which is preliminary data.</text>
</comment>
<dbReference type="RefSeq" id="WP_167229914.1">
    <property type="nucleotide sequence ID" value="NZ_JAAQPH010000026.1"/>
</dbReference>
<evidence type="ECO:0000256" key="3">
    <source>
        <dbReference type="ARBA" id="ARBA00022475"/>
    </source>
</evidence>
<keyword evidence="6" id="KW-0564">Palmitate</keyword>
<dbReference type="EMBL" id="JAAQPH010000026">
    <property type="protein sequence ID" value="NIA71775.1"/>
    <property type="molecule type" value="Genomic_DNA"/>
</dbReference>
<dbReference type="GO" id="GO:0042597">
    <property type="term" value="C:periplasmic space"/>
    <property type="evidence" value="ECO:0007669"/>
    <property type="project" value="UniProtKB-SubCell"/>
</dbReference>
<reference evidence="9" key="1">
    <citation type="submission" date="2020-03" db="EMBL/GenBank/DDBJ databases">
        <title>Genome of Pelagibius litoralis DSM 21314T.</title>
        <authorList>
            <person name="Wang G."/>
        </authorList>
    </citation>
    <scope>NUCLEOTIDE SEQUENCE</scope>
    <source>
        <strain evidence="9">DSM 21314</strain>
    </source>
</reference>
<keyword evidence="7" id="KW-0449">Lipoprotein</keyword>
<evidence type="ECO:0000256" key="4">
    <source>
        <dbReference type="ARBA" id="ARBA00022729"/>
    </source>
</evidence>
<sequence length="428" mass="46115">MKTMLKTGLSAAAVSALLFTSLAVSAETIFLSTQARPIEEAEAMRNTVLGAYQGEVDYIPQEDGPFLNRVLAEAEAGDVSIGLLGALHGNFPVLAGADALAPVDDIMASLGDRKLINTFVELGKLGTDKQHYVPWMQASYVMAANREALQYLPEGADVMALTYDQLATWSANVQTATGERKLGFPAGRKGLMHRFFQGYLYPSFTNSVVTEYRGEKAAAMWAGFRDLWKTVNPRSTSYDFMQEPLLAGEVWIAFDHTARLMDAFNQRPDDFIAFPAPAGPEGRGFMPVVAGLAVPANGPDRAAAAKLIDYMTRPETQIATLKAIGFFPAIEMDLPDDLPRGVQIAGAAVSAQSASPDANPSLLPVGLGDKGREFNKVFMDTFQLIVLRKADIAETLDRQAGNLRKLMEETGAPCWAPDPSSAGACPVK</sequence>
<evidence type="ECO:0000256" key="7">
    <source>
        <dbReference type="ARBA" id="ARBA00023288"/>
    </source>
</evidence>
<evidence type="ECO:0000256" key="6">
    <source>
        <dbReference type="ARBA" id="ARBA00023139"/>
    </source>
</evidence>
<dbReference type="InterPro" id="IPR050490">
    <property type="entry name" value="Bact_solute-bd_prot1"/>
</dbReference>
<protein>
    <submittedName>
        <fullName evidence="9">ABC transporter substrate-binding protein</fullName>
    </submittedName>
</protein>
<dbReference type="PANTHER" id="PTHR43649">
    <property type="entry name" value="ARABINOSE-BINDING PROTEIN-RELATED"/>
    <property type="match status" value="1"/>
</dbReference>
<dbReference type="PANTHER" id="PTHR43649:SF33">
    <property type="entry name" value="POLYGALACTURONAN_RHAMNOGALACTURONAN-BINDING PROTEIN YTCQ"/>
    <property type="match status" value="1"/>
</dbReference>
<dbReference type="Proteomes" id="UP000761264">
    <property type="component" value="Unassembled WGS sequence"/>
</dbReference>
<gene>
    <name evidence="9" type="ORF">HBA54_24575</name>
</gene>
<feature type="signal peptide" evidence="8">
    <location>
        <begin position="1"/>
        <end position="26"/>
    </location>
</feature>